<evidence type="ECO:0000313" key="5">
    <source>
        <dbReference type="Proteomes" id="UP000285376"/>
    </source>
</evidence>
<reference evidence="4 5" key="1">
    <citation type="submission" date="2018-08" db="EMBL/GenBank/DDBJ databases">
        <title>Whole genome sequence analysis of Dermacoccus abyssi bacteria isolated from Deep Mariana trench Micromonospora spp reveals genes involved in the environmental adaptation and production of secondary metabolites.</title>
        <authorList>
            <person name="Abdel-Mageed W.M."/>
            <person name="Lehri B."/>
            <person name="Nouioui I."/>
            <person name="Goodfellow I."/>
            <person name="Jaspars M."/>
            <person name="Karlyshev A."/>
        </authorList>
    </citation>
    <scope>NUCLEOTIDE SEQUENCE [LARGE SCALE GENOMIC DNA]</scope>
    <source>
        <strain evidence="4 5">MT1.1</strain>
    </source>
</reference>
<accession>A0A417Z7B8</accession>
<proteinExistence type="inferred from homology"/>
<dbReference type="AlphaFoldDB" id="A0A417Z7B8"/>
<dbReference type="CDD" id="cd10148">
    <property type="entry name" value="CsoR-like_DUF156"/>
    <property type="match status" value="1"/>
</dbReference>
<sequence length="111" mass="12227">MTETPSVAETCCTSDESAETPGYHDSKRALSRRLKRIEGQVRGIEKMVDEDRYCIDVLTQISAIQSGLKAVALELLDDHMAHCVVNAARAGGDEQEIKLAEVRDAIGRLIR</sequence>
<dbReference type="EMBL" id="QWLM01000004">
    <property type="protein sequence ID" value="RHW46523.1"/>
    <property type="molecule type" value="Genomic_DNA"/>
</dbReference>
<gene>
    <name evidence="4" type="ORF">D1832_04525</name>
</gene>
<dbReference type="Proteomes" id="UP000285376">
    <property type="component" value="Unassembled WGS sequence"/>
</dbReference>
<dbReference type="InterPro" id="IPR038390">
    <property type="entry name" value="Metal_Tscrpt_repr_sf"/>
</dbReference>
<dbReference type="Gene3D" id="1.20.58.1000">
    <property type="entry name" value="Metal-sensitive repressor, helix protomer"/>
    <property type="match status" value="1"/>
</dbReference>
<dbReference type="PANTHER" id="PTHR33677">
    <property type="entry name" value="TRANSCRIPTIONAL REPRESSOR FRMR-RELATED"/>
    <property type="match status" value="1"/>
</dbReference>
<dbReference type="InterPro" id="IPR003735">
    <property type="entry name" value="Metal_Tscrpt_repr"/>
</dbReference>
<dbReference type="RefSeq" id="WP_118912815.1">
    <property type="nucleotide sequence ID" value="NZ_CBCRVH010000003.1"/>
</dbReference>
<evidence type="ECO:0000256" key="1">
    <source>
        <dbReference type="ARBA" id="ARBA00005428"/>
    </source>
</evidence>
<evidence type="ECO:0000313" key="4">
    <source>
        <dbReference type="EMBL" id="RHW46523.1"/>
    </source>
</evidence>
<evidence type="ECO:0000256" key="2">
    <source>
        <dbReference type="ARBA" id="ARBA00023008"/>
    </source>
</evidence>
<evidence type="ECO:0000256" key="3">
    <source>
        <dbReference type="SAM" id="MobiDB-lite"/>
    </source>
</evidence>
<comment type="similarity">
    <text evidence="1">Belongs to the CsoR family.</text>
</comment>
<dbReference type="GO" id="GO:0045892">
    <property type="term" value="P:negative regulation of DNA-templated transcription"/>
    <property type="evidence" value="ECO:0007669"/>
    <property type="project" value="UniProtKB-ARBA"/>
</dbReference>
<protein>
    <submittedName>
        <fullName evidence="4">Metal-sensitive transcriptional regulator</fullName>
    </submittedName>
</protein>
<keyword evidence="2" id="KW-0186">Copper</keyword>
<feature type="compositionally biased region" description="Polar residues" evidence="3">
    <location>
        <begin position="1"/>
        <end position="15"/>
    </location>
</feature>
<dbReference type="PANTHER" id="PTHR33677:SF3">
    <property type="entry name" value="COPPER-SENSING TRANSCRIPTIONAL REPRESSOR RICR"/>
    <property type="match status" value="1"/>
</dbReference>
<organism evidence="4 5">
    <name type="scientific">Dermacoccus abyssi</name>
    <dbReference type="NCBI Taxonomy" id="322596"/>
    <lineage>
        <taxon>Bacteria</taxon>
        <taxon>Bacillati</taxon>
        <taxon>Actinomycetota</taxon>
        <taxon>Actinomycetes</taxon>
        <taxon>Micrococcales</taxon>
        <taxon>Dermacoccaceae</taxon>
        <taxon>Dermacoccus</taxon>
    </lineage>
</organism>
<dbReference type="GO" id="GO:0046872">
    <property type="term" value="F:metal ion binding"/>
    <property type="evidence" value="ECO:0007669"/>
    <property type="project" value="InterPro"/>
</dbReference>
<dbReference type="Pfam" id="PF02583">
    <property type="entry name" value="Trns_repr_metal"/>
    <property type="match status" value="1"/>
</dbReference>
<dbReference type="GO" id="GO:0003677">
    <property type="term" value="F:DNA binding"/>
    <property type="evidence" value="ECO:0007669"/>
    <property type="project" value="InterPro"/>
</dbReference>
<name>A0A417Z7B8_9MICO</name>
<feature type="region of interest" description="Disordered" evidence="3">
    <location>
        <begin position="1"/>
        <end position="25"/>
    </location>
</feature>
<comment type="caution">
    <text evidence="4">The sequence shown here is derived from an EMBL/GenBank/DDBJ whole genome shotgun (WGS) entry which is preliminary data.</text>
</comment>